<dbReference type="Pfam" id="PF04410">
    <property type="entry name" value="Gar1"/>
    <property type="match status" value="1"/>
</dbReference>
<dbReference type="PANTHER" id="PTHR31633">
    <property type="entry name" value="H/ACA RIBONUCLEOPROTEIN COMPLEX NON-CORE SUBUNIT NAF1"/>
    <property type="match status" value="1"/>
</dbReference>
<feature type="compositionally biased region" description="Polar residues" evidence="9">
    <location>
        <begin position="613"/>
        <end position="624"/>
    </location>
</feature>
<dbReference type="GO" id="GO:0005634">
    <property type="term" value="C:nucleus"/>
    <property type="evidence" value="ECO:0007669"/>
    <property type="project" value="UniProtKB-SubCell"/>
</dbReference>
<keyword evidence="7" id="KW-0694">RNA-binding</keyword>
<keyword evidence="4" id="KW-0690">Ribosome biogenesis</keyword>
<evidence type="ECO:0000256" key="8">
    <source>
        <dbReference type="ARBA" id="ARBA00023242"/>
    </source>
</evidence>
<feature type="compositionally biased region" description="Polar residues" evidence="9">
    <location>
        <begin position="642"/>
        <end position="683"/>
    </location>
</feature>
<protein>
    <recommendedName>
        <fullName evidence="3">H/ACA ribonucleoprotein complex non-core subunit NAF1</fullName>
    </recommendedName>
</protein>
<dbReference type="SUPFAM" id="SSF50447">
    <property type="entry name" value="Translation proteins"/>
    <property type="match status" value="1"/>
</dbReference>
<feature type="region of interest" description="Disordered" evidence="9">
    <location>
        <begin position="271"/>
        <end position="340"/>
    </location>
</feature>
<name>A0A6J1TUQ8_FRAOC</name>
<dbReference type="InterPro" id="IPR038664">
    <property type="entry name" value="Gar1/Naf1_Cbf5-bd_sf"/>
</dbReference>
<dbReference type="PANTHER" id="PTHR31633:SF1">
    <property type="entry name" value="H_ACA RIBONUCLEOPROTEIN COMPLEX NON-CORE SUBUNIT NAF1"/>
    <property type="match status" value="1"/>
</dbReference>
<dbReference type="GO" id="GO:0005732">
    <property type="term" value="C:sno(s)RNA-containing ribonucleoprotein complex"/>
    <property type="evidence" value="ECO:0007669"/>
    <property type="project" value="InterPro"/>
</dbReference>
<keyword evidence="10" id="KW-1185">Reference proteome</keyword>
<dbReference type="GO" id="GO:0043489">
    <property type="term" value="P:RNA stabilization"/>
    <property type="evidence" value="ECO:0007669"/>
    <property type="project" value="UniProtKB-ARBA"/>
</dbReference>
<dbReference type="RefSeq" id="XP_026294334.1">
    <property type="nucleotide sequence ID" value="XM_026438549.2"/>
</dbReference>
<proteinExistence type="inferred from homology"/>
<dbReference type="RefSeq" id="XP_026294336.1">
    <property type="nucleotide sequence ID" value="XM_026438551.2"/>
</dbReference>
<feature type="compositionally biased region" description="Acidic residues" evidence="9">
    <location>
        <begin position="297"/>
        <end position="317"/>
    </location>
</feature>
<dbReference type="KEGG" id="foc:113218275"/>
<keyword evidence="6" id="KW-0597">Phosphoprotein</keyword>
<gene>
    <name evidence="11 12" type="primary">LOC113218275</name>
</gene>
<evidence type="ECO:0000256" key="4">
    <source>
        <dbReference type="ARBA" id="ARBA00022517"/>
    </source>
</evidence>
<evidence type="ECO:0000256" key="9">
    <source>
        <dbReference type="SAM" id="MobiDB-lite"/>
    </source>
</evidence>
<dbReference type="OrthoDB" id="21550at2759"/>
<accession>A0A6J1TUQ8</accession>
<keyword evidence="8" id="KW-0539">Nucleus</keyword>
<dbReference type="GO" id="GO:0001522">
    <property type="term" value="P:pseudouridine synthesis"/>
    <property type="evidence" value="ECO:0007669"/>
    <property type="project" value="InterPro"/>
</dbReference>
<evidence type="ECO:0000256" key="6">
    <source>
        <dbReference type="ARBA" id="ARBA00022553"/>
    </source>
</evidence>
<feature type="compositionally biased region" description="Polar residues" evidence="9">
    <location>
        <begin position="507"/>
        <end position="522"/>
    </location>
</feature>
<feature type="region of interest" description="Disordered" evidence="9">
    <location>
        <begin position="1"/>
        <end position="21"/>
    </location>
</feature>
<evidence type="ECO:0000313" key="12">
    <source>
        <dbReference type="RefSeq" id="XP_026294336.1"/>
    </source>
</evidence>
<feature type="region of interest" description="Disordered" evidence="9">
    <location>
        <begin position="233"/>
        <end position="254"/>
    </location>
</feature>
<dbReference type="FunFam" id="2.40.10.230:FF:000002">
    <property type="entry name" value="H/ACA ribonucleoprotein complex non-core subunit NAF1"/>
    <property type="match status" value="1"/>
</dbReference>
<evidence type="ECO:0000313" key="11">
    <source>
        <dbReference type="RefSeq" id="XP_026294334.1"/>
    </source>
</evidence>
<dbReference type="GeneID" id="113218275"/>
<dbReference type="AlphaFoldDB" id="A0A6J1TUQ8"/>
<evidence type="ECO:0000256" key="7">
    <source>
        <dbReference type="ARBA" id="ARBA00022884"/>
    </source>
</evidence>
<dbReference type="InterPro" id="IPR009000">
    <property type="entry name" value="Transl_B-barrel_sf"/>
</dbReference>
<keyword evidence="5" id="KW-0698">rRNA processing</keyword>
<evidence type="ECO:0000256" key="5">
    <source>
        <dbReference type="ARBA" id="ARBA00022552"/>
    </source>
</evidence>
<dbReference type="Proteomes" id="UP000504606">
    <property type="component" value="Unplaced"/>
</dbReference>
<sequence>MDNPTNDCLPMETDSVGANNLPQNITSNQSLTEEEVLATINQNGAQNIIIEATEKSIESSETVSRKEDSAVTVSDNITSNQSLTEEKVLATINQNGAQNIFIDATEKSIEPSETVSKKDDSVTLMDESLSEEKSIANPSTSLPLVRSDCANSTSPPCNGESSGNELELTRDNSIMLEDQVNEPIGGRSPLFENYCGAMDQSSSEDDELSGSALKSSSSFFGIELDSVIKQPNESPDKLLSNEVNNDLPVNTLPDEEPVVIESKLSGDDSLNIHRGAVVPYSDTEDSDSSSDSSSYESSEESSESEDSSEESVTEETDEKGKTNSNKPKKQKKVPGELDIDDLPPIQDLHISVRNDQVVEIGKVLHAVDTLVVVEGYKDQPPLDIESVLFLDRGARPLGRIFDVMGPVKEPLYCVRFNSKQHIDEQNIQPGMLVYCAPQTEHSNFVFLQHLLSMKGSDASWKKDKETPSSYQDFSDDEEEVKMRKCDNQKKMRNLKSPGEPSPKAPRTNMQSSTFHQSSTPDHQGTGFRPRNPWGGSGIQNYNSRNQHHQHRPTPPTHHVNPYQARGHVRPPSFNVESQFQNQPSFRNQSRPNRYPSNPQFGRESDPRMFGQPAMSSFNSAWPSTERTHPNQGPGYGPRPPMNQWQSQAPPPMNQWQSQTPPPMNQWQPQAPYVQNSHNPPNDQRYQAFQTEIARLVDAYNRGAESPMAVHPPALGTRPSRPPPDWNSYPN</sequence>
<feature type="region of interest" description="Disordered" evidence="9">
    <location>
        <begin position="129"/>
        <end position="165"/>
    </location>
</feature>
<feature type="compositionally biased region" description="Polar residues" evidence="9">
    <location>
        <begin position="149"/>
        <end position="164"/>
    </location>
</feature>
<evidence type="ECO:0000313" key="10">
    <source>
        <dbReference type="Proteomes" id="UP000504606"/>
    </source>
</evidence>
<feature type="compositionally biased region" description="Basic and acidic residues" evidence="9">
    <location>
        <begin position="480"/>
        <end position="489"/>
    </location>
</feature>
<organism evidence="10 12">
    <name type="scientific">Frankliniella occidentalis</name>
    <name type="common">Western flower thrips</name>
    <name type="synonym">Euthrips occidentalis</name>
    <dbReference type="NCBI Taxonomy" id="133901"/>
    <lineage>
        <taxon>Eukaryota</taxon>
        <taxon>Metazoa</taxon>
        <taxon>Ecdysozoa</taxon>
        <taxon>Arthropoda</taxon>
        <taxon>Hexapoda</taxon>
        <taxon>Insecta</taxon>
        <taxon>Pterygota</taxon>
        <taxon>Neoptera</taxon>
        <taxon>Paraneoptera</taxon>
        <taxon>Thysanoptera</taxon>
        <taxon>Terebrantia</taxon>
        <taxon>Thripoidea</taxon>
        <taxon>Thripidae</taxon>
        <taxon>Frankliniella</taxon>
    </lineage>
</organism>
<evidence type="ECO:0000256" key="2">
    <source>
        <dbReference type="ARBA" id="ARBA00009801"/>
    </source>
</evidence>
<keyword evidence="11 12" id="KW-0687">Ribonucleoprotein</keyword>
<reference evidence="11 12" key="1">
    <citation type="submission" date="2025-04" db="UniProtKB">
        <authorList>
            <consortium name="RefSeq"/>
        </authorList>
    </citation>
    <scope>IDENTIFICATION</scope>
    <source>
        <tissue evidence="11 12">Whole organism</tissue>
    </source>
</reference>
<dbReference type="InterPro" id="IPR007504">
    <property type="entry name" value="H/ACA_rnp_Gar1/Naf1"/>
</dbReference>
<comment type="similarity">
    <text evidence="2">Belongs to the NAF1 family.</text>
</comment>
<comment type="subcellular location">
    <subcellularLocation>
        <location evidence="1">Nucleus</location>
    </subcellularLocation>
</comment>
<feature type="region of interest" description="Disordered" evidence="9">
    <location>
        <begin position="703"/>
        <end position="730"/>
    </location>
</feature>
<evidence type="ECO:0000256" key="1">
    <source>
        <dbReference type="ARBA" id="ARBA00004123"/>
    </source>
</evidence>
<dbReference type="GO" id="GO:0006364">
    <property type="term" value="P:rRNA processing"/>
    <property type="evidence" value="ECO:0007669"/>
    <property type="project" value="UniProtKB-KW"/>
</dbReference>
<dbReference type="Gene3D" id="2.40.10.230">
    <property type="entry name" value="Probable tRNA pseudouridine synthase domain"/>
    <property type="match status" value="1"/>
</dbReference>
<dbReference type="GO" id="GO:0003723">
    <property type="term" value="F:RNA binding"/>
    <property type="evidence" value="ECO:0007669"/>
    <property type="project" value="UniProtKB-KW"/>
</dbReference>
<feature type="region of interest" description="Disordered" evidence="9">
    <location>
        <begin position="457"/>
        <end position="683"/>
    </location>
</feature>
<dbReference type="GO" id="GO:0000493">
    <property type="term" value="P:box H/ACA snoRNP assembly"/>
    <property type="evidence" value="ECO:0007669"/>
    <property type="project" value="InterPro"/>
</dbReference>
<evidence type="ECO:0000256" key="3">
    <source>
        <dbReference type="ARBA" id="ARBA00021438"/>
    </source>
</evidence>
<feature type="compositionally biased region" description="Polar residues" evidence="9">
    <location>
        <begin position="574"/>
        <end position="599"/>
    </location>
</feature>
<dbReference type="InterPro" id="IPR040309">
    <property type="entry name" value="Naf1"/>
</dbReference>